<reference evidence="3 5" key="1">
    <citation type="submission" date="2015-02" db="EMBL/GenBank/DDBJ databases">
        <title>Physiological reanalysis, assessment of diazotrophy, and genome sequences of multiple isolates of Streptomyces thermoautotrophicus.</title>
        <authorList>
            <person name="MacKellar D.C."/>
            <person name="Lieber L."/>
            <person name="Norman J."/>
            <person name="Bolger A."/>
            <person name="Tobin C."/>
            <person name="Murray J.W."/>
            <person name="Prell J."/>
        </authorList>
    </citation>
    <scope>NUCLEOTIDE SEQUENCE [LARGE SCALE GENOMIC DNA]</scope>
    <source>
        <strain evidence="3 5">UBT1</strain>
    </source>
</reference>
<protein>
    <submittedName>
        <fullName evidence="3">dUTPase</fullName>
    </submittedName>
</protein>
<keyword evidence="4" id="KW-1185">Reference proteome</keyword>
<evidence type="ECO:0000313" key="5">
    <source>
        <dbReference type="Proteomes" id="UP000070659"/>
    </source>
</evidence>
<reference evidence="2" key="3">
    <citation type="submission" date="2015-04" db="EMBL/GenBank/DDBJ databases">
        <title>Physiological reanalysis, assessment of diazotrophy, and genome sequences of multiple isolates of Streptomyces thermoautotrophicus.</title>
        <authorList>
            <person name="MacKellar D.C."/>
            <person name="Lieber L."/>
            <person name="Norman J."/>
            <person name="Bolger A."/>
            <person name="Tobin C."/>
            <person name="Murray J.W."/>
            <person name="Woodward J."/>
            <person name="Friesen M."/>
            <person name="Prell J."/>
        </authorList>
    </citation>
    <scope>NUCLEOTIDE SEQUENCE [LARGE SCALE GENOMIC DNA]</scope>
    <source>
        <strain evidence="2">H1</strain>
    </source>
</reference>
<evidence type="ECO:0000313" key="3">
    <source>
        <dbReference type="EMBL" id="KWX04030.1"/>
    </source>
</evidence>
<dbReference type="Proteomes" id="UP000070659">
    <property type="component" value="Unassembled WGS sequence"/>
</dbReference>
<dbReference type="AlphaFoldDB" id="A0A132N279"/>
<dbReference type="Pfam" id="PF13834">
    <property type="entry name" value="DUF4193"/>
    <property type="match status" value="1"/>
</dbReference>
<dbReference type="RefSeq" id="WP_066885221.1">
    <property type="nucleotide sequence ID" value="NZ_CP171739.1"/>
</dbReference>
<feature type="region of interest" description="Disordered" evidence="1">
    <location>
        <begin position="1"/>
        <end position="48"/>
    </location>
</feature>
<dbReference type="STRING" id="1469144.LI90_1221"/>
<dbReference type="EMBL" id="JYIJ01000016">
    <property type="protein sequence ID" value="KWX04030.1"/>
    <property type="molecule type" value="Genomic_DNA"/>
</dbReference>
<dbReference type="EMBL" id="LAXD01000001">
    <property type="protein sequence ID" value="KWW99585.1"/>
    <property type="molecule type" value="Genomic_DNA"/>
</dbReference>
<name>A0A132N279_9ACTN</name>
<feature type="compositionally biased region" description="Basic and acidic residues" evidence="1">
    <location>
        <begin position="1"/>
        <end position="12"/>
    </location>
</feature>
<dbReference type="PATRIC" id="fig|1469144.10.peg.1353"/>
<reference evidence="4" key="2">
    <citation type="submission" date="2015-04" db="EMBL/GenBank/DDBJ databases">
        <title>Physiological reanalysis, assessment of diazotrophy, and genome sequences of multiple isolates of Streptomyces thermoautotrophicus.</title>
        <authorList>
            <person name="MacKellar D.C."/>
            <person name="Lieber L."/>
            <person name="Norman J."/>
            <person name="Bolger A."/>
            <person name="Tobin C."/>
            <person name="Murray J.W."/>
            <person name="Chang R."/>
            <person name="Ford T."/>
            <person name="Nguyen P.Q."/>
            <person name="Woodward J."/>
            <person name="Permingeat H."/>
            <person name="Joshi N.S."/>
            <person name="Silver P.A."/>
            <person name="Usadel B."/>
            <person name="Rutherford A.W."/>
            <person name="Friesen M."/>
            <person name="Prell J."/>
        </authorList>
    </citation>
    <scope>NUCLEOTIDE SEQUENCE [LARGE SCALE GENOMIC DNA]</scope>
    <source>
        <strain evidence="4">H1</strain>
    </source>
</reference>
<dbReference type="InterPro" id="IPR025242">
    <property type="entry name" value="DUF4193"/>
</dbReference>
<evidence type="ECO:0000313" key="2">
    <source>
        <dbReference type="EMBL" id="KWW99585.1"/>
    </source>
</evidence>
<evidence type="ECO:0000313" key="4">
    <source>
        <dbReference type="Proteomes" id="UP000070188"/>
    </source>
</evidence>
<evidence type="ECO:0000256" key="1">
    <source>
        <dbReference type="SAM" id="MobiDB-lite"/>
    </source>
</evidence>
<organism evidence="3 5">
    <name type="scientific">Carbonactinospora thermoautotrophica</name>
    <dbReference type="NCBI Taxonomy" id="1469144"/>
    <lineage>
        <taxon>Bacteria</taxon>
        <taxon>Bacillati</taxon>
        <taxon>Actinomycetota</taxon>
        <taxon>Actinomycetes</taxon>
        <taxon>Kitasatosporales</taxon>
        <taxon>Carbonactinosporaceae</taxon>
        <taxon>Carbonactinospora</taxon>
    </lineage>
</organism>
<dbReference type="Proteomes" id="UP000070188">
    <property type="component" value="Unassembled WGS sequence"/>
</dbReference>
<comment type="caution">
    <text evidence="3">The sequence shown here is derived from an EMBL/GenBank/DDBJ whole genome shotgun (WGS) entry which is preliminary data.</text>
</comment>
<sequence length="96" mass="10590">MSNQYDETRADELGDESLEEIKAAQRGRAAGAPDVDEEELAESVELPGADLSDEELRVRVVPPSGDEFVCSRCFLVHHRTNLARAEGDELICRECA</sequence>
<gene>
    <name evidence="2" type="ORF">LI90_1221</name>
    <name evidence="3" type="ORF">TH66_08755</name>
</gene>
<accession>A0A132N279</accession>
<dbReference type="OrthoDB" id="4732434at2"/>
<proteinExistence type="predicted"/>